<evidence type="ECO:0000313" key="2">
    <source>
        <dbReference type="Proteomes" id="UP001229346"/>
    </source>
</evidence>
<gene>
    <name evidence="1" type="ORF">J2T15_001809</name>
</gene>
<comment type="caution">
    <text evidence="1">The sequence shown here is derived from an EMBL/GenBank/DDBJ whole genome shotgun (WGS) entry which is preliminary data.</text>
</comment>
<dbReference type="RefSeq" id="WP_307203175.1">
    <property type="nucleotide sequence ID" value="NZ_JAUSSU010000003.1"/>
</dbReference>
<protein>
    <recommendedName>
        <fullName evidence="3">HEPN domain-containing protein</fullName>
    </recommendedName>
</protein>
<evidence type="ECO:0000313" key="1">
    <source>
        <dbReference type="EMBL" id="MDQ0112374.1"/>
    </source>
</evidence>
<name>A0ABT9U229_PAEHA</name>
<reference evidence="1 2" key="1">
    <citation type="submission" date="2023-07" db="EMBL/GenBank/DDBJ databases">
        <title>Sorghum-associated microbial communities from plants grown in Nebraska, USA.</title>
        <authorList>
            <person name="Schachtman D."/>
        </authorList>
    </citation>
    <scope>NUCLEOTIDE SEQUENCE [LARGE SCALE GENOMIC DNA]</scope>
    <source>
        <strain evidence="1 2">CC482</strain>
    </source>
</reference>
<accession>A0ABT9U229</accession>
<sequence length="167" mass="19210">MRARITKADLESSQLSWKCIEPMLLSVRGKDLASKAAVYDQLNEGQRALYLFYAFHNHVHSVAEFYWFAAYSIIELKSWDGLKNGLRYLNNMELVQLLEQIERLIESENKLGEQWAMPNPSDIAVDNELFQEAEKLFCSYKLAAEEAIAKLNGIILSNPDDFIEETD</sequence>
<proteinExistence type="predicted"/>
<keyword evidence="2" id="KW-1185">Reference proteome</keyword>
<evidence type="ECO:0008006" key="3">
    <source>
        <dbReference type="Google" id="ProtNLM"/>
    </source>
</evidence>
<dbReference type="Proteomes" id="UP001229346">
    <property type="component" value="Unassembled WGS sequence"/>
</dbReference>
<dbReference type="EMBL" id="JAUSSU010000003">
    <property type="protein sequence ID" value="MDQ0112374.1"/>
    <property type="molecule type" value="Genomic_DNA"/>
</dbReference>
<organism evidence="1 2">
    <name type="scientific">Paenibacillus harenae</name>
    <dbReference type="NCBI Taxonomy" id="306543"/>
    <lineage>
        <taxon>Bacteria</taxon>
        <taxon>Bacillati</taxon>
        <taxon>Bacillota</taxon>
        <taxon>Bacilli</taxon>
        <taxon>Bacillales</taxon>
        <taxon>Paenibacillaceae</taxon>
        <taxon>Paenibacillus</taxon>
    </lineage>
</organism>